<dbReference type="EMBL" id="JARHUD010000003">
    <property type="protein sequence ID" value="MDF2095635.1"/>
    <property type="molecule type" value="Genomic_DNA"/>
</dbReference>
<organism evidence="3 4">
    <name type="scientific">Aquibaculum arenosum</name>
    <dbReference type="NCBI Taxonomy" id="3032591"/>
    <lineage>
        <taxon>Bacteria</taxon>
        <taxon>Pseudomonadati</taxon>
        <taxon>Pseudomonadota</taxon>
        <taxon>Alphaproteobacteria</taxon>
        <taxon>Rhodospirillales</taxon>
        <taxon>Rhodovibrionaceae</taxon>
        <taxon>Aquibaculum</taxon>
    </lineage>
</organism>
<comment type="caution">
    <text evidence="3">The sequence shown here is derived from an EMBL/GenBank/DDBJ whole genome shotgun (WGS) entry which is preliminary data.</text>
</comment>
<dbReference type="PANTHER" id="PTHR36924:SF1">
    <property type="entry name" value="ANTITOXIN HIGA-1"/>
    <property type="match status" value="1"/>
</dbReference>
<dbReference type="SUPFAM" id="SSF47413">
    <property type="entry name" value="lambda repressor-like DNA-binding domains"/>
    <property type="match status" value="1"/>
</dbReference>
<dbReference type="Pfam" id="PF01381">
    <property type="entry name" value="HTH_3"/>
    <property type="match status" value="1"/>
</dbReference>
<dbReference type="Proteomes" id="UP001215503">
    <property type="component" value="Unassembled WGS sequence"/>
</dbReference>
<keyword evidence="4" id="KW-1185">Reference proteome</keyword>
<dbReference type="NCBIfam" id="TIGR02607">
    <property type="entry name" value="antidote_HigA"/>
    <property type="match status" value="1"/>
</dbReference>
<dbReference type="InterPro" id="IPR010982">
    <property type="entry name" value="Lambda_DNA-bd_dom_sf"/>
</dbReference>
<sequence>MSIKREDLDKGVVDLSDITTGDRLLPVHPGEILRDDFLGPMRITAYELANAIKVPRSRASDIVRGRRAITTDTALRLARYFGTTPEFWLTLQARYELDVAERDLRKRIEEEVSPRTAA</sequence>
<gene>
    <name evidence="3" type="ORF">P2G67_06565</name>
</gene>
<dbReference type="PROSITE" id="PS50943">
    <property type="entry name" value="HTH_CROC1"/>
    <property type="match status" value="1"/>
</dbReference>
<accession>A0ABT5YLI6</accession>
<dbReference type="Gene3D" id="1.10.260.40">
    <property type="entry name" value="lambda repressor-like DNA-binding domains"/>
    <property type="match status" value="1"/>
</dbReference>
<proteinExistence type="predicted"/>
<keyword evidence="1" id="KW-0238">DNA-binding</keyword>
<dbReference type="InterPro" id="IPR013430">
    <property type="entry name" value="Toxin_antidote_HigA"/>
</dbReference>
<feature type="domain" description="HTH cro/C1-type" evidence="2">
    <location>
        <begin position="43"/>
        <end position="88"/>
    </location>
</feature>
<dbReference type="InterPro" id="IPR001387">
    <property type="entry name" value="Cro/C1-type_HTH"/>
</dbReference>
<dbReference type="PANTHER" id="PTHR36924">
    <property type="entry name" value="ANTITOXIN HIGA-1"/>
    <property type="match status" value="1"/>
</dbReference>
<dbReference type="CDD" id="cd00093">
    <property type="entry name" value="HTH_XRE"/>
    <property type="match status" value="1"/>
</dbReference>
<reference evidence="3 4" key="1">
    <citation type="submission" date="2023-03" db="EMBL/GenBank/DDBJ databases">
        <title>Fodinicurvata sp. CAU 1616 isolated from sea sendiment.</title>
        <authorList>
            <person name="Kim W."/>
        </authorList>
    </citation>
    <scope>NUCLEOTIDE SEQUENCE [LARGE SCALE GENOMIC DNA]</scope>
    <source>
        <strain evidence="3 4">CAU 1616</strain>
    </source>
</reference>
<evidence type="ECO:0000313" key="3">
    <source>
        <dbReference type="EMBL" id="MDF2095635.1"/>
    </source>
</evidence>
<evidence type="ECO:0000313" key="4">
    <source>
        <dbReference type="Proteomes" id="UP001215503"/>
    </source>
</evidence>
<protein>
    <submittedName>
        <fullName evidence="3">HigA family addiction module antitoxin</fullName>
    </submittedName>
</protein>
<dbReference type="SMART" id="SM00530">
    <property type="entry name" value="HTH_XRE"/>
    <property type="match status" value="1"/>
</dbReference>
<name>A0ABT5YLI6_9PROT</name>
<evidence type="ECO:0000256" key="1">
    <source>
        <dbReference type="ARBA" id="ARBA00023125"/>
    </source>
</evidence>
<evidence type="ECO:0000259" key="2">
    <source>
        <dbReference type="PROSITE" id="PS50943"/>
    </source>
</evidence>